<dbReference type="CDD" id="cd01173">
    <property type="entry name" value="pyridoxal_pyridoxamine_kinase"/>
    <property type="match status" value="1"/>
</dbReference>
<protein>
    <recommendedName>
        <fullName evidence="1">pyridoxal kinase</fullName>
        <ecNumber evidence="1">2.7.1.35</ecNumber>
    </recommendedName>
</protein>
<organism evidence="7 8">
    <name type="scientific">Candidatus Ordinivivax streblomastigis</name>
    <dbReference type="NCBI Taxonomy" id="2540710"/>
    <lineage>
        <taxon>Bacteria</taxon>
        <taxon>Pseudomonadati</taxon>
        <taxon>Bacteroidota</taxon>
        <taxon>Bacteroidia</taxon>
        <taxon>Bacteroidales</taxon>
        <taxon>Candidatus Ordinivivax</taxon>
    </lineage>
</organism>
<dbReference type="EC" id="2.7.1.35" evidence="1"/>
<feature type="domain" description="Pyridoxamine kinase/Phosphomethylpyrimidine kinase" evidence="6">
    <location>
        <begin position="31"/>
        <end position="260"/>
    </location>
</feature>
<accession>A0A5M8P090</accession>
<proteinExistence type="predicted"/>
<reference evidence="7 8" key="1">
    <citation type="submission" date="2019-03" db="EMBL/GenBank/DDBJ databases">
        <title>Single cell metagenomics reveals metabolic interactions within the superorganism composed of flagellate Streblomastix strix and complex community of Bacteroidetes bacteria on its surface.</title>
        <authorList>
            <person name="Treitli S.C."/>
            <person name="Kolisko M."/>
            <person name="Husnik F."/>
            <person name="Keeling P."/>
            <person name="Hampl V."/>
        </authorList>
    </citation>
    <scope>NUCLEOTIDE SEQUENCE [LARGE SCALE GENOMIC DNA]</scope>
    <source>
        <strain evidence="7">St1</strain>
    </source>
</reference>
<dbReference type="Proteomes" id="UP000324575">
    <property type="component" value="Unassembled WGS sequence"/>
</dbReference>
<dbReference type="InterPro" id="IPR004625">
    <property type="entry name" value="PyrdxlKinase"/>
</dbReference>
<dbReference type="Gene3D" id="3.40.1190.20">
    <property type="match status" value="1"/>
</dbReference>
<evidence type="ECO:0000313" key="8">
    <source>
        <dbReference type="Proteomes" id="UP000324575"/>
    </source>
</evidence>
<dbReference type="PANTHER" id="PTHR10534">
    <property type="entry name" value="PYRIDOXAL KINASE"/>
    <property type="match status" value="1"/>
</dbReference>
<sequence length="283" mass="30887">MKRLKRVVAIHDISGFGKCSLTVALPIISAAGIETTVLPTAVLSTHTGGFTGFIYRDLTEDIALIAQHWKSLDIQFDAIYTGFLGSFEQLDLVTRFFENFKTQDNLILVDPVMADNGELYKIFPQEFPAGMRKLCAKADIIVPNLTEAALLLGESYHPGPYTKEYIAGILQKLSAIGPKKVVLTGVFFNEDELGAAAYDAVTGEISYTFEKRVPGYYHGTGDVFGSALLSALLNDVDLKEAAAVAVRFTTSAIRKTAAAGTDLRFGVHFEQSLPELLRELKLV</sequence>
<dbReference type="AlphaFoldDB" id="A0A5M8P090"/>
<gene>
    <name evidence="7" type="ORF">EZS26_002010</name>
</gene>
<keyword evidence="2 7" id="KW-0808">Transferase</keyword>
<comment type="caution">
    <text evidence="7">The sequence shown here is derived from an EMBL/GenBank/DDBJ whole genome shotgun (WGS) entry which is preliminary data.</text>
</comment>
<dbReference type="EMBL" id="SNRX01000013">
    <property type="protein sequence ID" value="KAA6301847.1"/>
    <property type="molecule type" value="Genomic_DNA"/>
</dbReference>
<dbReference type="Pfam" id="PF08543">
    <property type="entry name" value="Phos_pyr_kin"/>
    <property type="match status" value="1"/>
</dbReference>
<dbReference type="GO" id="GO:0008478">
    <property type="term" value="F:pyridoxal kinase activity"/>
    <property type="evidence" value="ECO:0007669"/>
    <property type="project" value="UniProtKB-EC"/>
</dbReference>
<dbReference type="GO" id="GO:0005829">
    <property type="term" value="C:cytosol"/>
    <property type="evidence" value="ECO:0007669"/>
    <property type="project" value="TreeGrafter"/>
</dbReference>
<dbReference type="InterPro" id="IPR013749">
    <property type="entry name" value="PM/HMP-P_kinase-1"/>
</dbReference>
<dbReference type="GO" id="GO:0009443">
    <property type="term" value="P:pyridoxal 5'-phosphate salvage"/>
    <property type="evidence" value="ECO:0007669"/>
    <property type="project" value="InterPro"/>
</dbReference>
<evidence type="ECO:0000256" key="4">
    <source>
        <dbReference type="ARBA" id="ARBA00022777"/>
    </source>
</evidence>
<dbReference type="PANTHER" id="PTHR10534:SF2">
    <property type="entry name" value="PYRIDOXAL KINASE"/>
    <property type="match status" value="1"/>
</dbReference>
<keyword evidence="4 7" id="KW-0418">Kinase</keyword>
<evidence type="ECO:0000313" key="7">
    <source>
        <dbReference type="EMBL" id="KAA6301847.1"/>
    </source>
</evidence>
<evidence type="ECO:0000259" key="6">
    <source>
        <dbReference type="Pfam" id="PF08543"/>
    </source>
</evidence>
<evidence type="ECO:0000256" key="5">
    <source>
        <dbReference type="ARBA" id="ARBA00022840"/>
    </source>
</evidence>
<evidence type="ECO:0000256" key="2">
    <source>
        <dbReference type="ARBA" id="ARBA00022679"/>
    </source>
</evidence>
<evidence type="ECO:0000256" key="3">
    <source>
        <dbReference type="ARBA" id="ARBA00022741"/>
    </source>
</evidence>
<name>A0A5M8P090_9BACT</name>
<evidence type="ECO:0000256" key="1">
    <source>
        <dbReference type="ARBA" id="ARBA00012104"/>
    </source>
</evidence>
<dbReference type="InterPro" id="IPR029056">
    <property type="entry name" value="Ribokinase-like"/>
</dbReference>
<dbReference type="GO" id="GO:0005524">
    <property type="term" value="F:ATP binding"/>
    <property type="evidence" value="ECO:0007669"/>
    <property type="project" value="UniProtKB-KW"/>
</dbReference>
<keyword evidence="3" id="KW-0547">Nucleotide-binding</keyword>
<dbReference type="NCBIfam" id="NF005491">
    <property type="entry name" value="PRK07105.1"/>
    <property type="match status" value="1"/>
</dbReference>
<dbReference type="SUPFAM" id="SSF53613">
    <property type="entry name" value="Ribokinase-like"/>
    <property type="match status" value="1"/>
</dbReference>
<keyword evidence="5" id="KW-0067">ATP-binding</keyword>